<protein>
    <submittedName>
        <fullName evidence="2">Endonuclease</fullName>
    </submittedName>
</protein>
<dbReference type="RefSeq" id="WP_048045447.1">
    <property type="nucleotide sequence ID" value="NZ_JJQF01000113.1"/>
</dbReference>
<dbReference type="AlphaFoldDB" id="A0A0F8MIQ1"/>
<accession>A0A0F8MIQ1</accession>
<proteinExistence type="predicted"/>
<evidence type="ECO:0000313" key="3">
    <source>
        <dbReference type="Proteomes" id="UP000034338"/>
    </source>
</evidence>
<dbReference type="GO" id="GO:0004519">
    <property type="term" value="F:endonuclease activity"/>
    <property type="evidence" value="ECO:0007669"/>
    <property type="project" value="UniProtKB-KW"/>
</dbReference>
<sequence length="923" mass="105336">MTDYNGAITIVMTLLKSNREITENAIFEKVEMVKSMLSTESSQDKIDWELLKRDVESRCNVKMGKGAILEDQEISHKIWLPSRKSSIEWKFWNRYKRYLEEEKGWSYKLIMGIDSLTDQILERLEDPQREGPWDRRGMAVGQVQSGKTANYTGLICKAVDSGYKLIIVLAGQHKSLRSQTQARLDMEFLGFDTRMNRAFNQENLKIGVGKLIGQKLLPVNSLTSSDDNGDFTKKIASQGAVMIGSDPILLVVKKNKSVLKNLLNWATSIHGVLNEKGVKIVSEIPLLLIDDEADNASINTNGTPVDENRKVLDDCDATAINGLIRQLLNSFEKTAYIGYTATPFGNIFIMPSVESDKYGDDLFPKNFIINLPAPSNHIGPAKVFGLDTYEQAGIKEEEGISIIRIVNDFEELIPTNHKKYHEPLMIPESLKKAIKCFVISCAARAARKQEKEHNSMLIHVTRYTHVQMKIYDLVKEELEFIRRRIEYGDGGSKDNLIEELEYIWKEDYVKTTEAVKRQIQDPKIIDVEWEDVKRNLFNTVAKINVKLINGTANDLLDYDSYSEGGSFIAIGGDKLSRGLTLEGLSISYYLRASRMYDTLMQMGRWFGYRPGYADLCRLYTSEELVTWYKYITMASEELRNDLNYMAALNKTPEDYGLRVRTHPGELLITAVNKMRNGTPMKLSYAGHIIETVVFNIDDPTVEHNFKVLSQFIQQMGTPEDETQYRPLHGNFLWNNVPTKYIIDLLNEIIIHPDSRKANPKILIDYIEAQMEINELKMWSVCLVSSNKKSARHCNIGSCSVGLTQRRKPKEDLEKYSMANGRLISPADELIDLSEDQIERARQEMYEKTGKRPDVPSGRYIRNIRSSKTGLLIIYPLDNSHEFADTVKPVVGLAFSFPGSENARTVDYKVNNIYWEQEFGVFND</sequence>
<evidence type="ECO:0000259" key="1">
    <source>
        <dbReference type="Pfam" id="PF10593"/>
    </source>
</evidence>
<keyword evidence="2" id="KW-0255">Endonuclease</keyword>
<comment type="caution">
    <text evidence="2">The sequence shown here is derived from an EMBL/GenBank/DDBJ whole genome shotgun (WGS) entry which is preliminary data.</text>
</comment>
<keyword evidence="2" id="KW-0540">Nuclease</keyword>
<gene>
    <name evidence="2" type="ORF">DU37_07465</name>
</gene>
<evidence type="ECO:0000313" key="2">
    <source>
        <dbReference type="EMBL" id="KKH28360.1"/>
    </source>
</evidence>
<dbReference type="Proteomes" id="UP000034338">
    <property type="component" value="Unassembled WGS sequence"/>
</dbReference>
<dbReference type="InterPro" id="IPR018310">
    <property type="entry name" value="Put_endonuclease_Z1-dom"/>
</dbReference>
<dbReference type="Pfam" id="PF10593">
    <property type="entry name" value="Z1"/>
    <property type="match status" value="1"/>
</dbReference>
<name>A0A0F8MIQ1_METMZ</name>
<dbReference type="PATRIC" id="fig|2209.81.peg.1636"/>
<feature type="domain" description="Putative endonuclease Z1" evidence="1">
    <location>
        <begin position="429"/>
        <end position="665"/>
    </location>
</feature>
<organism evidence="2 3">
    <name type="scientific">Methanosarcina mazei</name>
    <name type="common">Methanosarcina frisia</name>
    <dbReference type="NCBI Taxonomy" id="2209"/>
    <lineage>
        <taxon>Archaea</taxon>
        <taxon>Methanobacteriati</taxon>
        <taxon>Methanobacteriota</taxon>
        <taxon>Stenosarchaea group</taxon>
        <taxon>Methanomicrobia</taxon>
        <taxon>Methanosarcinales</taxon>
        <taxon>Methanosarcinaceae</taxon>
        <taxon>Methanosarcina</taxon>
    </lineage>
</organism>
<keyword evidence="2" id="KW-0378">Hydrolase</keyword>
<dbReference type="EMBL" id="JJQF01000113">
    <property type="protein sequence ID" value="KKH28360.1"/>
    <property type="molecule type" value="Genomic_DNA"/>
</dbReference>
<reference evidence="2 3" key="1">
    <citation type="journal article" date="2015" name="ISME J.">
        <title>Genomic and phenotypic differentiation among Methanosarcina mazei populations from Columbia River sediment.</title>
        <authorList>
            <person name="Youngblut N.D."/>
            <person name="Wirth J.S."/>
            <person name="Henriksen J.R."/>
            <person name="Smith M."/>
            <person name="Simon H."/>
            <person name="Metcalf W.W."/>
            <person name="Whitaker R.J."/>
        </authorList>
    </citation>
    <scope>NUCLEOTIDE SEQUENCE [LARGE SCALE GENOMIC DNA]</scope>
    <source>
        <strain evidence="2 3">1.H.A.0.1</strain>
    </source>
</reference>